<dbReference type="Pfam" id="PF14833">
    <property type="entry name" value="NAD_binding_11"/>
    <property type="match status" value="1"/>
</dbReference>
<dbReference type="Gene3D" id="3.40.50.720">
    <property type="entry name" value="NAD(P)-binding Rossmann-like Domain"/>
    <property type="match status" value="1"/>
</dbReference>
<evidence type="ECO:0000259" key="3">
    <source>
        <dbReference type="Pfam" id="PF03446"/>
    </source>
</evidence>
<dbReference type="GO" id="GO:0051287">
    <property type="term" value="F:NAD binding"/>
    <property type="evidence" value="ECO:0007669"/>
    <property type="project" value="InterPro"/>
</dbReference>
<protein>
    <submittedName>
        <fullName evidence="5">3-hydroxyisobutyrate dehydrogenase</fullName>
        <ecNumber evidence="5">1.1.1.31</ecNumber>
    </submittedName>
</protein>
<dbReference type="HOGENOM" id="CLU_035117_0_6_2"/>
<evidence type="ECO:0000259" key="4">
    <source>
        <dbReference type="Pfam" id="PF14833"/>
    </source>
</evidence>
<dbReference type="PIRSF" id="PIRSF000103">
    <property type="entry name" value="HIBADH"/>
    <property type="match status" value="1"/>
</dbReference>
<dbReference type="PANTHER" id="PTHR22981:SF80">
    <property type="entry name" value="BLR4309 PROTEIN"/>
    <property type="match status" value="1"/>
</dbReference>
<dbReference type="InterPro" id="IPR029154">
    <property type="entry name" value="HIBADH-like_NADP-bd"/>
</dbReference>
<feature type="domain" description="3-hydroxyisobutyrate dehydrogenase-like NAD-binding" evidence="4">
    <location>
        <begin position="168"/>
        <end position="289"/>
    </location>
</feature>
<evidence type="ECO:0000256" key="1">
    <source>
        <dbReference type="ARBA" id="ARBA00023002"/>
    </source>
</evidence>
<name>E1QS90_VULDI</name>
<evidence type="ECO:0000256" key="2">
    <source>
        <dbReference type="ARBA" id="ARBA00023027"/>
    </source>
</evidence>
<dbReference type="Proteomes" id="UP000006681">
    <property type="component" value="Chromosome"/>
</dbReference>
<dbReference type="SUPFAM" id="SSF48179">
    <property type="entry name" value="6-phosphogluconate dehydrogenase C-terminal domain-like"/>
    <property type="match status" value="1"/>
</dbReference>
<proteinExistence type="predicted"/>
<dbReference type="InterPro" id="IPR008927">
    <property type="entry name" value="6-PGluconate_DH-like_C_sf"/>
</dbReference>
<dbReference type="InterPro" id="IPR036291">
    <property type="entry name" value="NAD(P)-bd_dom_sf"/>
</dbReference>
<dbReference type="InterPro" id="IPR015815">
    <property type="entry name" value="HIBADH-related"/>
</dbReference>
<dbReference type="InterPro" id="IPR013328">
    <property type="entry name" value="6PGD_dom2"/>
</dbReference>
<dbReference type="GO" id="GO:0050661">
    <property type="term" value="F:NADP binding"/>
    <property type="evidence" value="ECO:0007669"/>
    <property type="project" value="InterPro"/>
</dbReference>
<organism evidence="5 6">
    <name type="scientific">Vulcanisaeta distributa (strain DSM 14429 / JCM 11212 / NBRC 100878 / IC-017)</name>
    <dbReference type="NCBI Taxonomy" id="572478"/>
    <lineage>
        <taxon>Archaea</taxon>
        <taxon>Thermoproteota</taxon>
        <taxon>Thermoprotei</taxon>
        <taxon>Thermoproteales</taxon>
        <taxon>Thermoproteaceae</taxon>
        <taxon>Vulcanisaeta</taxon>
    </lineage>
</organism>
<reference evidence="6" key="2">
    <citation type="journal article" date="2010" name="Stand. Genomic Sci.">
        <title>Complete genome sequence of Vulcanisaeta distributa type strain (IC-017T).</title>
        <authorList>
            <person name="Mavromatis K."/>
            <person name="Sikorski J."/>
            <person name="Pabst E."/>
            <person name="Teshima H."/>
            <person name="Lapidus A."/>
            <person name="Lucas S."/>
            <person name="Nolan M."/>
            <person name="Glavina Del Rio T."/>
            <person name="Cheng J."/>
            <person name="Bruce D."/>
            <person name="Goodwin L."/>
            <person name="Pitluck S."/>
            <person name="Liolios K."/>
            <person name="Ivanova N."/>
            <person name="Mikhailova N."/>
            <person name="Pati A."/>
            <person name="Chen A."/>
            <person name="Palaniappan K."/>
            <person name="Land M."/>
            <person name="Hauser L."/>
            <person name="Chang Y."/>
            <person name="Jeffries C."/>
            <person name="Rohde M."/>
            <person name="Spring S."/>
            <person name="Goker M."/>
            <person name="Wirth R."/>
            <person name="Woyke T."/>
            <person name="Bristow J."/>
            <person name="Eisen J."/>
            <person name="Markowitz V."/>
            <person name="Hugenholtz P."/>
            <person name="Klenk H."/>
            <person name="Kyrpides N."/>
        </authorList>
    </citation>
    <scope>NUCLEOTIDE SEQUENCE [LARGE SCALE GENOMIC DNA]</scope>
    <source>
        <strain evidence="6">DSM 14429 / JCM 11212 / NBRC 100878 / IC-017</strain>
    </source>
</reference>
<accession>E1QS90</accession>
<dbReference type="SUPFAM" id="SSF51735">
    <property type="entry name" value="NAD(P)-binding Rossmann-fold domains"/>
    <property type="match status" value="1"/>
</dbReference>
<keyword evidence="2" id="KW-0520">NAD</keyword>
<sequence>MTNIRVGLAGLGVMGWRIAKNLRDAGLLIGVYNRTFDKALRFSREFGVEAFKTPSELARASDVIITMLSDDEAVRNVIAGSDGVLSGLRPGSLVIDMSTISPSVSIELANTIKSRGSEMVDAPVIGTSIAVERKEIVVLVGGSDEAFNRAREVLQYTAKTIVHVGPNGYGLYAKLINNALLGSYVVALAEVVQLGKAFGLNDSVILDVLTKLSSARSPTSELKVPKMLSGDYSVQFALKHMRKDLDIVNREASIRGVPIPMASLALQLYRIAERMGLSEEDFAAVLKVLVKQ</sequence>
<keyword evidence="1 5" id="KW-0560">Oxidoreductase</keyword>
<feature type="domain" description="6-phosphogluconate dehydrogenase NADP-binding" evidence="3">
    <location>
        <begin position="5"/>
        <end position="165"/>
    </location>
</feature>
<evidence type="ECO:0000313" key="5">
    <source>
        <dbReference type="EMBL" id="ADN49483.1"/>
    </source>
</evidence>
<keyword evidence="6" id="KW-1185">Reference proteome</keyword>
<dbReference type="KEGG" id="vdi:Vdis_0068"/>
<dbReference type="EC" id="1.1.1.31" evidence="5"/>
<dbReference type="AlphaFoldDB" id="E1QS90"/>
<dbReference type="EMBL" id="CP002100">
    <property type="protein sequence ID" value="ADN49483.1"/>
    <property type="molecule type" value="Genomic_DNA"/>
</dbReference>
<dbReference type="InterPro" id="IPR006115">
    <property type="entry name" value="6PGDH_NADP-bd"/>
</dbReference>
<dbReference type="Pfam" id="PF03446">
    <property type="entry name" value="NAD_binding_2"/>
    <property type="match status" value="1"/>
</dbReference>
<dbReference type="PANTHER" id="PTHR22981">
    <property type="entry name" value="3-HYDROXYISOBUTYRATE DEHYDROGENASE-RELATED"/>
    <property type="match status" value="1"/>
</dbReference>
<dbReference type="GO" id="GO:0008442">
    <property type="term" value="F:3-hydroxyisobutyrate dehydrogenase activity"/>
    <property type="evidence" value="ECO:0007669"/>
    <property type="project" value="UniProtKB-EC"/>
</dbReference>
<reference evidence="5 6" key="1">
    <citation type="journal article" date="2010" name="Stand. Genomic Sci.">
        <title>Complete genome sequence of Vulcanisaeta distributa type strain (IC-017).</title>
        <authorList>
            <person name="Mavromatis K."/>
            <person name="Sikorski J."/>
            <person name="Pabst E."/>
            <person name="Teshima H."/>
            <person name="Lapidus A."/>
            <person name="Lucas S."/>
            <person name="Nolan M."/>
            <person name="Glavina Del Rio T."/>
            <person name="Cheng J.F."/>
            <person name="Bruce D."/>
            <person name="Goodwin L."/>
            <person name="Pitluck S."/>
            <person name="Liolios K."/>
            <person name="Ivanova N."/>
            <person name="Mikhailova N."/>
            <person name="Pati A."/>
            <person name="Chen A."/>
            <person name="Palaniappan K."/>
            <person name="Land M."/>
            <person name="Hauser L."/>
            <person name="Chang Y.J."/>
            <person name="Jeffries C.D."/>
            <person name="Rohde M."/>
            <person name="Spring S."/>
            <person name="Goker M."/>
            <person name="Wirth R."/>
            <person name="Woyke T."/>
            <person name="Bristow J."/>
            <person name="Eisen J.A."/>
            <person name="Markowitz V."/>
            <person name="Hugenholtz P."/>
            <person name="Klenk H.P."/>
            <person name="Kyrpides N.C."/>
        </authorList>
    </citation>
    <scope>NUCLEOTIDE SEQUENCE [LARGE SCALE GENOMIC DNA]</scope>
    <source>
        <strain evidence="6">DSM 14429 / JCM 11212 / NBRC 100878 / IC-017</strain>
    </source>
</reference>
<dbReference type="STRING" id="572478.Vdis_0068"/>
<dbReference type="eggNOG" id="arCOG00247">
    <property type="taxonomic scope" value="Archaea"/>
</dbReference>
<dbReference type="Gene3D" id="1.10.1040.10">
    <property type="entry name" value="N-(1-d-carboxylethyl)-l-norvaline Dehydrogenase, domain 2"/>
    <property type="match status" value="1"/>
</dbReference>
<gene>
    <name evidence="5" type="ordered locus">Vdis_0068</name>
</gene>
<evidence type="ECO:0000313" key="6">
    <source>
        <dbReference type="Proteomes" id="UP000006681"/>
    </source>
</evidence>